<dbReference type="GO" id="GO:0005686">
    <property type="term" value="C:U2 snRNP"/>
    <property type="evidence" value="ECO:0007669"/>
    <property type="project" value="UniProtKB-UniRule"/>
</dbReference>
<dbReference type="GO" id="GO:0005687">
    <property type="term" value="C:U4 snRNP"/>
    <property type="evidence" value="ECO:0007669"/>
    <property type="project" value="UniProtKB-UniRule"/>
</dbReference>
<keyword evidence="5 9" id="KW-0694">RNA-binding</keyword>
<dbReference type="Pfam" id="PF01423">
    <property type="entry name" value="LSM"/>
    <property type="match status" value="1"/>
</dbReference>
<dbReference type="Proteomes" id="UP000007305">
    <property type="component" value="Chromosome 3"/>
</dbReference>
<dbReference type="EnsemblPlants" id="Zm00001eb132910_T001">
    <property type="protein sequence ID" value="Zm00001eb132910_P001"/>
    <property type="gene ID" value="Zm00001eb132910"/>
</dbReference>
<dbReference type="Gramene" id="Zm00001eb132910_T001">
    <property type="protein sequence ID" value="Zm00001eb132910_P001"/>
    <property type="gene ID" value="Zm00001eb132910"/>
</dbReference>
<dbReference type="CDD" id="cd01718">
    <property type="entry name" value="Sm_E"/>
    <property type="match status" value="1"/>
</dbReference>
<feature type="region of interest" description="Disordered" evidence="10">
    <location>
        <begin position="46"/>
        <end position="69"/>
    </location>
</feature>
<keyword evidence="6 9" id="KW-0508">mRNA splicing</keyword>
<protein>
    <recommendedName>
        <fullName evidence="9">Small nuclear ribonucleoprotein E</fullName>
        <shortName evidence="9">snRNP-E</shortName>
    </recommendedName>
    <alternativeName>
        <fullName evidence="9">Sm protein E</fullName>
    </alternativeName>
</protein>
<evidence type="ECO:0000256" key="4">
    <source>
        <dbReference type="ARBA" id="ARBA00022728"/>
    </source>
</evidence>
<evidence type="ECO:0000256" key="9">
    <source>
        <dbReference type="RuleBase" id="RU365053"/>
    </source>
</evidence>
<reference evidence="14" key="1">
    <citation type="submission" date="2015-12" db="EMBL/GenBank/DDBJ databases">
        <title>Update maize B73 reference genome by single molecule sequencing technologies.</title>
        <authorList>
            <consortium name="Maize Genome Sequencing Project"/>
            <person name="Ware D."/>
        </authorList>
    </citation>
    <scope>NUCLEOTIDE SEQUENCE [LARGE SCALE GENOMIC DNA]</scope>
    <source>
        <strain evidence="14">cv. B73</strain>
    </source>
</reference>
<dbReference type="InParanoid" id="A0A804N3V6"/>
<dbReference type="GO" id="GO:0005685">
    <property type="term" value="C:U1 snRNP"/>
    <property type="evidence" value="ECO:0007669"/>
    <property type="project" value="UniProtKB-UniRule"/>
</dbReference>
<keyword evidence="7 9" id="KW-0539">Nucleus</keyword>
<feature type="region of interest" description="Disordered" evidence="10">
    <location>
        <begin position="81"/>
        <end position="104"/>
    </location>
</feature>
<keyword evidence="4 9" id="KW-0747">Spliceosome</keyword>
<reference evidence="13" key="2">
    <citation type="submission" date="2019-07" db="EMBL/GenBank/DDBJ databases">
        <authorList>
            <person name="Seetharam A."/>
            <person name="Woodhouse M."/>
            <person name="Cannon E."/>
        </authorList>
    </citation>
    <scope>NUCLEOTIDE SEQUENCE [LARGE SCALE GENOMIC DNA]</scope>
    <source>
        <strain evidence="13">cv. B73</strain>
    </source>
</reference>
<keyword evidence="8 9" id="KW-0687">Ribonucleoprotein</keyword>
<evidence type="ECO:0000256" key="5">
    <source>
        <dbReference type="ARBA" id="ARBA00022884"/>
    </source>
</evidence>
<dbReference type="InterPro" id="IPR027078">
    <property type="entry name" value="snRNP-E"/>
</dbReference>
<evidence type="ECO:0000256" key="6">
    <source>
        <dbReference type="ARBA" id="ARBA00023187"/>
    </source>
</evidence>
<evidence type="ECO:0000256" key="3">
    <source>
        <dbReference type="ARBA" id="ARBA00022664"/>
    </source>
</evidence>
<evidence type="ECO:0000256" key="2">
    <source>
        <dbReference type="ARBA" id="ARBA00006850"/>
    </source>
</evidence>
<dbReference type="PANTHER" id="PTHR11193">
    <property type="entry name" value="SMALL NUCLEAR RIBONUCLEOPROTEIN E"/>
    <property type="match status" value="1"/>
</dbReference>
<keyword evidence="3 9" id="KW-0507">mRNA processing</keyword>
<dbReference type="GO" id="GO:0046540">
    <property type="term" value="C:U4/U6 x U5 tri-snRNP complex"/>
    <property type="evidence" value="ECO:0007669"/>
    <property type="project" value="UniProtKB-UniRule"/>
</dbReference>
<feature type="signal peptide" evidence="11">
    <location>
        <begin position="1"/>
        <end position="18"/>
    </location>
</feature>
<dbReference type="SMART" id="SM00651">
    <property type="entry name" value="Sm"/>
    <property type="match status" value="1"/>
</dbReference>
<dbReference type="GO" id="GO:0000387">
    <property type="term" value="P:spliceosomal snRNP assembly"/>
    <property type="evidence" value="ECO:0007669"/>
    <property type="project" value="UniProtKB-UniRule"/>
</dbReference>
<organism evidence="13 14">
    <name type="scientific">Zea mays</name>
    <name type="common">Maize</name>
    <dbReference type="NCBI Taxonomy" id="4577"/>
    <lineage>
        <taxon>Eukaryota</taxon>
        <taxon>Viridiplantae</taxon>
        <taxon>Streptophyta</taxon>
        <taxon>Embryophyta</taxon>
        <taxon>Tracheophyta</taxon>
        <taxon>Spermatophyta</taxon>
        <taxon>Magnoliopsida</taxon>
        <taxon>Liliopsida</taxon>
        <taxon>Poales</taxon>
        <taxon>Poaceae</taxon>
        <taxon>PACMAD clade</taxon>
        <taxon>Panicoideae</taxon>
        <taxon>Andropogonodae</taxon>
        <taxon>Andropogoneae</taxon>
        <taxon>Tripsacinae</taxon>
        <taxon>Zea</taxon>
    </lineage>
</organism>
<evidence type="ECO:0000256" key="7">
    <source>
        <dbReference type="ARBA" id="ARBA00023242"/>
    </source>
</evidence>
<accession>A0A804N3V6</accession>
<evidence type="ECO:0000256" key="10">
    <source>
        <dbReference type="SAM" id="MobiDB-lite"/>
    </source>
</evidence>
<comment type="subcellular location">
    <subcellularLocation>
        <location evidence="1 9">Nucleus</location>
    </subcellularLocation>
</comment>
<comment type="similarity">
    <text evidence="2 9">Belongs to the snRNP Sm proteins family.</text>
</comment>
<comment type="function">
    <text evidence="9">Plays a role in pre-mRNA splicing as a core component of the spliceosomal U1, U2, U4 and U5 small nuclear ribonucleoproteins (snRNPs), the building blocks of the spliceosome.</text>
</comment>
<dbReference type="AlphaFoldDB" id="A0A804N3V6"/>
<proteinExistence type="inferred from homology"/>
<name>A0A804N3V6_MAIZE</name>
<evidence type="ECO:0000256" key="8">
    <source>
        <dbReference type="ARBA" id="ARBA00023274"/>
    </source>
</evidence>
<feature type="domain" description="Sm" evidence="12">
    <location>
        <begin position="174"/>
        <end position="229"/>
    </location>
</feature>
<evidence type="ECO:0000256" key="11">
    <source>
        <dbReference type="SAM" id="SignalP"/>
    </source>
</evidence>
<feature type="chain" id="PRO_5032956959" description="Small nuclear ribonucleoprotein E" evidence="11">
    <location>
        <begin position="19"/>
        <end position="232"/>
    </location>
</feature>
<sequence>MQMGTIYAVAALALDVASDVVVDCKDNLIAAKGSPLALRHRHRLGGEDEHEGTLHSPKSHRTSPCASHSVRGYGPGGVLRLGEQLDDGVGNGGATDGEQSRWDRQMGGVDTALVPLHKITIVAHAGSVDTTLVPLDEITPVAHEGGLRLQRVRAASWPRAPSRTLSPLSAWRSPLPTTATPHDCELAKGFDEYMNLVLDDAEEINVKKNTRKTLGRILLKGDNITLMMNIGK</sequence>
<dbReference type="InterPro" id="IPR001163">
    <property type="entry name" value="Sm_dom_euk/arc"/>
</dbReference>
<dbReference type="GO" id="GO:0005681">
    <property type="term" value="C:spliceosomal complex"/>
    <property type="evidence" value="ECO:0007669"/>
    <property type="project" value="UniProtKB-KW"/>
</dbReference>
<evidence type="ECO:0000259" key="12">
    <source>
        <dbReference type="SMART" id="SM00651"/>
    </source>
</evidence>
<keyword evidence="14" id="KW-1185">Reference proteome</keyword>
<keyword evidence="11" id="KW-0732">Signal</keyword>
<evidence type="ECO:0000256" key="1">
    <source>
        <dbReference type="ARBA" id="ARBA00004123"/>
    </source>
</evidence>
<dbReference type="InterPro" id="IPR010920">
    <property type="entry name" value="LSM_dom_sf"/>
</dbReference>
<reference evidence="13" key="3">
    <citation type="submission" date="2021-05" db="UniProtKB">
        <authorList>
            <consortium name="EnsemblPlants"/>
        </authorList>
    </citation>
    <scope>IDENTIFICATION</scope>
    <source>
        <strain evidence="13">cv. B73</strain>
    </source>
</reference>
<dbReference type="SUPFAM" id="SSF50182">
    <property type="entry name" value="Sm-like ribonucleoproteins"/>
    <property type="match status" value="1"/>
</dbReference>
<dbReference type="GO" id="GO:0005682">
    <property type="term" value="C:U5 snRNP"/>
    <property type="evidence" value="ECO:0007669"/>
    <property type="project" value="UniProtKB-UniRule"/>
</dbReference>
<dbReference type="Gene3D" id="2.30.30.100">
    <property type="match status" value="1"/>
</dbReference>
<evidence type="ECO:0000313" key="14">
    <source>
        <dbReference type="Proteomes" id="UP000007305"/>
    </source>
</evidence>
<evidence type="ECO:0000313" key="13">
    <source>
        <dbReference type="EnsemblPlants" id="Zm00001eb132910_P001"/>
    </source>
</evidence>
<dbReference type="GO" id="GO:0003723">
    <property type="term" value="F:RNA binding"/>
    <property type="evidence" value="ECO:0007669"/>
    <property type="project" value="UniProtKB-KW"/>
</dbReference>